<evidence type="ECO:0000256" key="1">
    <source>
        <dbReference type="SAM" id="MobiDB-lite"/>
    </source>
</evidence>
<sequence>MTISSVPVHVLCPTILLIFLIFLSSSFSFSIHELNLSLSTYEFIVAKVPSRMAVFFAFNVFIIAIFRVMSFNNPSTEDFDWLIFSFPHIHEDQEGRAQDDREATTWADYDNDDDDQMSDIDDSDECHGYDGYDEDNDDDGSDDDDLDSEDDHEHHYRDLEKRSNEFIARNYMQRRRDELIIYWGSFFQEPNPIS</sequence>
<keyword evidence="2" id="KW-0812">Transmembrane</keyword>
<comment type="caution">
    <text evidence="3">The sequence shown here is derived from an EMBL/GenBank/DDBJ whole genome shotgun (WGS) entry which is preliminary data.</text>
</comment>
<keyword evidence="2" id="KW-0472">Membrane</keyword>
<dbReference type="AlphaFoldDB" id="A0A922G982"/>
<dbReference type="EMBL" id="CM031825">
    <property type="protein sequence ID" value="KAG6734230.1"/>
    <property type="molecule type" value="Genomic_DNA"/>
</dbReference>
<feature type="region of interest" description="Disordered" evidence="1">
    <location>
        <begin position="93"/>
        <end position="159"/>
    </location>
</feature>
<organism evidence="3 4">
    <name type="scientific">Carya illinoinensis</name>
    <name type="common">Pecan</name>
    <dbReference type="NCBI Taxonomy" id="32201"/>
    <lineage>
        <taxon>Eukaryota</taxon>
        <taxon>Viridiplantae</taxon>
        <taxon>Streptophyta</taxon>
        <taxon>Embryophyta</taxon>
        <taxon>Tracheophyta</taxon>
        <taxon>Spermatophyta</taxon>
        <taxon>Magnoliopsida</taxon>
        <taxon>eudicotyledons</taxon>
        <taxon>Gunneridae</taxon>
        <taxon>Pentapetalae</taxon>
        <taxon>rosids</taxon>
        <taxon>fabids</taxon>
        <taxon>Fagales</taxon>
        <taxon>Juglandaceae</taxon>
        <taxon>Carya</taxon>
    </lineage>
</organism>
<accession>A0A922G982</accession>
<feature type="compositionally biased region" description="Acidic residues" evidence="1">
    <location>
        <begin position="109"/>
        <end position="124"/>
    </location>
</feature>
<evidence type="ECO:0000313" key="3">
    <source>
        <dbReference type="EMBL" id="KAG6734230.1"/>
    </source>
</evidence>
<reference evidence="3" key="1">
    <citation type="submission" date="2021-01" db="EMBL/GenBank/DDBJ databases">
        <authorList>
            <person name="Lovell J.T."/>
            <person name="Bentley N."/>
            <person name="Bhattarai G."/>
            <person name="Jenkins J.W."/>
            <person name="Sreedasyam A."/>
            <person name="Alarcon Y."/>
            <person name="Bock C."/>
            <person name="Boston L."/>
            <person name="Carlson J."/>
            <person name="Cervantes K."/>
            <person name="Clermont K."/>
            <person name="Krom N."/>
            <person name="Kubenka K."/>
            <person name="Mamidi S."/>
            <person name="Mattison C."/>
            <person name="Monteros M."/>
            <person name="Pisani C."/>
            <person name="Plott C."/>
            <person name="Rajasekar S."/>
            <person name="Rhein H.S."/>
            <person name="Rohla C."/>
            <person name="Song M."/>
            <person name="Hilaire R.S."/>
            <person name="Shu S."/>
            <person name="Wells L."/>
            <person name="Wang X."/>
            <person name="Webber J."/>
            <person name="Heerema R.J."/>
            <person name="Klein P."/>
            <person name="Conner P."/>
            <person name="Grauke L."/>
            <person name="Grimwood J."/>
            <person name="Schmutz J."/>
            <person name="Randall J.J."/>
        </authorList>
    </citation>
    <scope>NUCLEOTIDE SEQUENCE</scope>
    <source>
        <tissue evidence="3">Leaf</tissue>
    </source>
</reference>
<dbReference type="Proteomes" id="UP000811246">
    <property type="component" value="Chromosome 1"/>
</dbReference>
<name>A0A922G982_CARIL</name>
<gene>
    <name evidence="3" type="ORF">I3842_01G263400</name>
</gene>
<feature type="transmembrane region" description="Helical" evidence="2">
    <location>
        <begin position="52"/>
        <end position="69"/>
    </location>
</feature>
<protein>
    <submittedName>
        <fullName evidence="3">Uncharacterized protein</fullName>
    </submittedName>
</protein>
<evidence type="ECO:0000256" key="2">
    <source>
        <dbReference type="SAM" id="Phobius"/>
    </source>
</evidence>
<feature type="compositionally biased region" description="Acidic residues" evidence="1">
    <location>
        <begin position="131"/>
        <end position="150"/>
    </location>
</feature>
<keyword evidence="2" id="KW-1133">Transmembrane helix</keyword>
<proteinExistence type="predicted"/>
<evidence type="ECO:0000313" key="4">
    <source>
        <dbReference type="Proteomes" id="UP000811246"/>
    </source>
</evidence>
<feature type="compositionally biased region" description="Basic and acidic residues" evidence="1">
    <location>
        <begin position="93"/>
        <end position="103"/>
    </location>
</feature>